<dbReference type="Proteomes" id="UP000320475">
    <property type="component" value="Unassembled WGS sequence"/>
</dbReference>
<comment type="caution">
    <text evidence="1">The sequence shown here is derived from an EMBL/GenBank/DDBJ whole genome shotgun (WGS) entry which is preliminary data.</text>
</comment>
<proteinExistence type="predicted"/>
<protein>
    <submittedName>
        <fullName evidence="1">Uncharacterized protein</fullName>
    </submittedName>
</protein>
<name>A0A507D8L8_9FUNG</name>
<sequence length="107" mass="11205">MSLTATPSAKDAHTAQYGGGYGYGGRGYGGYYGNQAYGNQYGKKSAVGGHDHTVYRTFYGSGYIDGAPFSGYARIRQHDSDFGSQLAGRVLNNYYGGGAAAVKHAAV</sequence>
<dbReference type="AlphaFoldDB" id="A0A507D8L8"/>
<dbReference type="EMBL" id="QEAM01000065">
    <property type="protein sequence ID" value="TPX47922.1"/>
    <property type="molecule type" value="Genomic_DNA"/>
</dbReference>
<organism evidence="1 2">
    <name type="scientific">Synchytrium endobioticum</name>
    <dbReference type="NCBI Taxonomy" id="286115"/>
    <lineage>
        <taxon>Eukaryota</taxon>
        <taxon>Fungi</taxon>
        <taxon>Fungi incertae sedis</taxon>
        <taxon>Chytridiomycota</taxon>
        <taxon>Chytridiomycota incertae sedis</taxon>
        <taxon>Chytridiomycetes</taxon>
        <taxon>Synchytriales</taxon>
        <taxon>Synchytriaceae</taxon>
        <taxon>Synchytrium</taxon>
    </lineage>
</organism>
<gene>
    <name evidence="1" type="ORF">SeLEV6574_g02379</name>
</gene>
<accession>A0A507D8L8</accession>
<reference evidence="1 2" key="1">
    <citation type="journal article" date="2019" name="Sci. Rep.">
        <title>Comparative genomics of chytrid fungi reveal insights into the obligate biotrophic and pathogenic lifestyle of Synchytrium endobioticum.</title>
        <authorList>
            <person name="van de Vossenberg B.T.L.H."/>
            <person name="Warris S."/>
            <person name="Nguyen H.D.T."/>
            <person name="van Gent-Pelzer M.P.E."/>
            <person name="Joly D.L."/>
            <person name="van de Geest H.C."/>
            <person name="Bonants P.J.M."/>
            <person name="Smith D.S."/>
            <person name="Levesque C.A."/>
            <person name="van der Lee T.A.J."/>
        </authorList>
    </citation>
    <scope>NUCLEOTIDE SEQUENCE [LARGE SCALE GENOMIC DNA]</scope>
    <source>
        <strain evidence="1 2">LEV6574</strain>
    </source>
</reference>
<evidence type="ECO:0000313" key="2">
    <source>
        <dbReference type="Proteomes" id="UP000320475"/>
    </source>
</evidence>
<evidence type="ECO:0000313" key="1">
    <source>
        <dbReference type="EMBL" id="TPX47922.1"/>
    </source>
</evidence>